<keyword evidence="3" id="KW-0238">DNA-binding</keyword>
<gene>
    <name evidence="6" type="ORF">ACFPWU_00995</name>
</gene>
<proteinExistence type="predicted"/>
<protein>
    <submittedName>
        <fullName evidence="6">GntR family transcriptional regulator</fullName>
    </submittedName>
</protein>
<evidence type="ECO:0000313" key="6">
    <source>
        <dbReference type="EMBL" id="MFC6152246.1"/>
    </source>
</evidence>
<dbReference type="PANTHER" id="PTHR46577:SF1">
    <property type="entry name" value="HTH-TYPE TRANSCRIPTIONAL REGULATORY PROTEIN GABR"/>
    <property type="match status" value="1"/>
</dbReference>
<dbReference type="SMART" id="SM00345">
    <property type="entry name" value="HTH_GNTR"/>
    <property type="match status" value="1"/>
</dbReference>
<keyword evidence="2" id="KW-0805">Transcription regulation</keyword>
<dbReference type="Gene3D" id="1.10.10.10">
    <property type="entry name" value="Winged helix-like DNA-binding domain superfamily/Winged helix DNA-binding domain"/>
    <property type="match status" value="1"/>
</dbReference>
<evidence type="ECO:0000256" key="3">
    <source>
        <dbReference type="ARBA" id="ARBA00023125"/>
    </source>
</evidence>
<organism evidence="6 7">
    <name type="scientific">Nocardioides yefusunii</name>
    <dbReference type="NCBI Taxonomy" id="2500546"/>
    <lineage>
        <taxon>Bacteria</taxon>
        <taxon>Bacillati</taxon>
        <taxon>Actinomycetota</taxon>
        <taxon>Actinomycetes</taxon>
        <taxon>Propionibacteriales</taxon>
        <taxon>Nocardioidaceae</taxon>
        <taxon>Nocardioides</taxon>
    </lineage>
</organism>
<keyword evidence="1" id="KW-0663">Pyridoxal phosphate</keyword>
<dbReference type="InterPro" id="IPR036388">
    <property type="entry name" value="WH-like_DNA-bd_sf"/>
</dbReference>
<sequence length="119" mass="12600">MNLNFLIVDHDAAEPPYEQLRRQITEVIDSGGLAPGEKLPPVRRLAEDLGLAANTVAKAYKELEARGVVATRGRAGTTVLGAGADRAAREAAAVYARTVRTLGLSEADAVGLLTQAYRT</sequence>
<dbReference type="EMBL" id="JBHSQI010000001">
    <property type="protein sequence ID" value="MFC6152246.1"/>
    <property type="molecule type" value="Genomic_DNA"/>
</dbReference>
<evidence type="ECO:0000259" key="5">
    <source>
        <dbReference type="PROSITE" id="PS50949"/>
    </source>
</evidence>
<evidence type="ECO:0000256" key="2">
    <source>
        <dbReference type="ARBA" id="ARBA00023015"/>
    </source>
</evidence>
<reference evidence="7" key="1">
    <citation type="journal article" date="2019" name="Int. J. Syst. Evol. Microbiol.">
        <title>The Global Catalogue of Microorganisms (GCM) 10K type strain sequencing project: providing services to taxonomists for standard genome sequencing and annotation.</title>
        <authorList>
            <consortium name="The Broad Institute Genomics Platform"/>
            <consortium name="The Broad Institute Genome Sequencing Center for Infectious Disease"/>
            <person name="Wu L."/>
            <person name="Ma J."/>
        </authorList>
    </citation>
    <scope>NUCLEOTIDE SEQUENCE [LARGE SCALE GENOMIC DNA]</scope>
    <source>
        <strain evidence="7">DFY28</strain>
    </source>
</reference>
<accession>A0ABW1QRY9</accession>
<name>A0ABW1QRY9_9ACTN</name>
<dbReference type="Proteomes" id="UP001596098">
    <property type="component" value="Unassembled WGS sequence"/>
</dbReference>
<evidence type="ECO:0000313" key="7">
    <source>
        <dbReference type="Proteomes" id="UP001596098"/>
    </source>
</evidence>
<dbReference type="RefSeq" id="WP_128220371.1">
    <property type="nucleotide sequence ID" value="NZ_CP034929.1"/>
</dbReference>
<dbReference type="Pfam" id="PF00392">
    <property type="entry name" value="GntR"/>
    <property type="match status" value="1"/>
</dbReference>
<dbReference type="InterPro" id="IPR036390">
    <property type="entry name" value="WH_DNA-bd_sf"/>
</dbReference>
<dbReference type="InterPro" id="IPR000524">
    <property type="entry name" value="Tscrpt_reg_HTH_GntR"/>
</dbReference>
<keyword evidence="7" id="KW-1185">Reference proteome</keyword>
<evidence type="ECO:0000256" key="4">
    <source>
        <dbReference type="ARBA" id="ARBA00023163"/>
    </source>
</evidence>
<dbReference type="PANTHER" id="PTHR46577">
    <property type="entry name" value="HTH-TYPE TRANSCRIPTIONAL REGULATORY PROTEIN GABR"/>
    <property type="match status" value="1"/>
</dbReference>
<comment type="caution">
    <text evidence="6">The sequence shown here is derived from an EMBL/GenBank/DDBJ whole genome shotgun (WGS) entry which is preliminary data.</text>
</comment>
<dbReference type="SUPFAM" id="SSF46785">
    <property type="entry name" value="Winged helix' DNA-binding domain"/>
    <property type="match status" value="1"/>
</dbReference>
<keyword evidence="4" id="KW-0804">Transcription</keyword>
<dbReference type="InterPro" id="IPR051446">
    <property type="entry name" value="HTH_trans_reg/aminotransferase"/>
</dbReference>
<dbReference type="CDD" id="cd07377">
    <property type="entry name" value="WHTH_GntR"/>
    <property type="match status" value="1"/>
</dbReference>
<feature type="domain" description="HTH gntR-type" evidence="5">
    <location>
        <begin position="14"/>
        <end position="82"/>
    </location>
</feature>
<evidence type="ECO:0000256" key="1">
    <source>
        <dbReference type="ARBA" id="ARBA00022898"/>
    </source>
</evidence>
<dbReference type="PROSITE" id="PS50949">
    <property type="entry name" value="HTH_GNTR"/>
    <property type="match status" value="1"/>
</dbReference>